<dbReference type="Proteomes" id="UP000019373">
    <property type="component" value="Unassembled WGS sequence"/>
</dbReference>
<evidence type="ECO:0000313" key="2">
    <source>
        <dbReference type="EMBL" id="ERF72666.1"/>
    </source>
</evidence>
<reference evidence="3" key="1">
    <citation type="journal article" date="2014" name="BMC Genomics">
        <title>Genome characteristics reveal the impact of lichenization on lichen-forming fungus Endocarpon pusillum Hedwig (Verrucariales, Ascomycota).</title>
        <authorList>
            <person name="Wang Y.-Y."/>
            <person name="Liu B."/>
            <person name="Zhang X.-Y."/>
            <person name="Zhou Q.-M."/>
            <person name="Zhang T."/>
            <person name="Li H."/>
            <person name="Yu Y.-F."/>
            <person name="Zhang X.-L."/>
            <person name="Hao X.-Y."/>
            <person name="Wang M."/>
            <person name="Wang L."/>
            <person name="Wei J.-C."/>
        </authorList>
    </citation>
    <scope>NUCLEOTIDE SEQUENCE [LARGE SCALE GENOMIC DNA]</scope>
    <source>
        <strain evidence="3">Z07020 / HMAS-L-300199</strain>
    </source>
</reference>
<protein>
    <recommendedName>
        <fullName evidence="4">Methyltransferase domain-containing protein</fullName>
    </recommendedName>
</protein>
<dbReference type="GeneID" id="19244085"/>
<dbReference type="EMBL" id="KE721056">
    <property type="protein sequence ID" value="ERF72666.1"/>
    <property type="molecule type" value="Genomic_DNA"/>
</dbReference>
<keyword evidence="1" id="KW-0472">Membrane</keyword>
<evidence type="ECO:0008006" key="4">
    <source>
        <dbReference type="Google" id="ProtNLM"/>
    </source>
</evidence>
<keyword evidence="3" id="KW-1185">Reference proteome</keyword>
<keyword evidence="1" id="KW-1133">Transmembrane helix</keyword>
<dbReference type="AlphaFoldDB" id="U1GLC4"/>
<proteinExistence type="predicted"/>
<dbReference type="OrthoDB" id="2101715at2759"/>
<dbReference type="OMA" id="VQFPFIT"/>
<dbReference type="RefSeq" id="XP_007801682.1">
    <property type="nucleotide sequence ID" value="XM_007803491.1"/>
</dbReference>
<dbReference type="eggNOG" id="ENOG502S9JB">
    <property type="taxonomic scope" value="Eukaryota"/>
</dbReference>
<evidence type="ECO:0000256" key="1">
    <source>
        <dbReference type="SAM" id="Phobius"/>
    </source>
</evidence>
<feature type="transmembrane region" description="Helical" evidence="1">
    <location>
        <begin position="208"/>
        <end position="227"/>
    </location>
</feature>
<feature type="transmembrane region" description="Helical" evidence="1">
    <location>
        <begin position="182"/>
        <end position="202"/>
    </location>
</feature>
<dbReference type="HOGENOM" id="CLU_058251_0_0_1"/>
<keyword evidence="1" id="KW-0812">Transmembrane</keyword>
<sequence length="290" mass="32976">MVLLPRFHLAEIEDQSWCPSWLREHSHLALAQMWRSNASEKGPPAAQACDLLMENLPDTSSFTFVDACAGAGGPTPVLEARLNEKLLAQGKGPVKFILTDLYPHLSAWEKIVKRSENISYIEEPVDATAAKKLTGPNEKECRIFNLCYHHFDDPLAGKVLRSAVESADAFVIHEMTYRNFSAFMNTSIVILSPFITTMLWFWNSPMHLFFTYLIPLVPLFYAIDGYVSCIRTRTPKEIDDLLLREPGLDLSEWEFKSGERLVLPPFGYLYWYVGVKKTKRTSQALVEHSS</sequence>
<accession>U1GLC4</accession>
<evidence type="ECO:0000313" key="3">
    <source>
        <dbReference type="Proteomes" id="UP000019373"/>
    </source>
</evidence>
<name>U1GLC4_ENDPU</name>
<organism evidence="2 3">
    <name type="scientific">Endocarpon pusillum (strain Z07020 / HMAS-L-300199)</name>
    <name type="common">Lichen-forming fungus</name>
    <dbReference type="NCBI Taxonomy" id="1263415"/>
    <lineage>
        <taxon>Eukaryota</taxon>
        <taxon>Fungi</taxon>
        <taxon>Dikarya</taxon>
        <taxon>Ascomycota</taxon>
        <taxon>Pezizomycotina</taxon>
        <taxon>Eurotiomycetes</taxon>
        <taxon>Chaetothyriomycetidae</taxon>
        <taxon>Verrucariales</taxon>
        <taxon>Verrucariaceae</taxon>
        <taxon>Endocarpon</taxon>
    </lineage>
</organism>
<gene>
    <name evidence="2" type="ORF">EPUS_09256</name>
</gene>